<comment type="caution">
    <text evidence="1">The sequence shown here is derived from an EMBL/GenBank/DDBJ whole genome shotgun (WGS) entry which is preliminary data.</text>
</comment>
<organism evidence="1 2">
    <name type="scientific">Paenibacillus odorifer</name>
    <dbReference type="NCBI Taxonomy" id="189426"/>
    <lineage>
        <taxon>Bacteria</taxon>
        <taxon>Bacillati</taxon>
        <taxon>Bacillota</taxon>
        <taxon>Bacilli</taxon>
        <taxon>Bacillales</taxon>
        <taxon>Paenibacillaceae</taxon>
        <taxon>Paenibacillus</taxon>
    </lineage>
</organism>
<sequence>MEWENHVWNNEDMLYSPKRKVNNRRSHFHPHIIGSFFSVKNGRTVEYESLSERLFYYYLELDTKVIRYYVQPIEVPVYDGKEEWVHVPDVLVFKQRLNPLLYQVKLEPEATLDEHVELCNRYCRAYVLEKGWEYQVIYPKQLPQAVSYNLKLLKGFLKERKYYPSWYESVTYRLRCIESCSIEYLASTFTDISDPLLIKPLIYHLIAKGTFMADVNERITSQSKITFNSQTNTPFTSIPGGALYGV</sequence>
<evidence type="ECO:0000313" key="2">
    <source>
        <dbReference type="Proteomes" id="UP000187465"/>
    </source>
</evidence>
<gene>
    <name evidence="1" type="ORF">BJP51_11545</name>
</gene>
<dbReference type="RefSeq" id="WP_036685511.1">
    <property type="nucleotide sequence ID" value="NZ_MKQN01000013.1"/>
</dbReference>
<name>A0A1R0XEC9_9BACL</name>
<dbReference type="AlphaFoldDB" id="A0A1R0XEC9"/>
<evidence type="ECO:0008006" key="3">
    <source>
        <dbReference type="Google" id="ProtNLM"/>
    </source>
</evidence>
<dbReference type="Proteomes" id="UP000187465">
    <property type="component" value="Unassembled WGS sequence"/>
</dbReference>
<protein>
    <recommendedName>
        <fullName evidence="3">TnsA endonuclease N-terminal domain-containing protein</fullName>
    </recommendedName>
</protein>
<accession>A0A1R0XEC9</accession>
<proteinExistence type="predicted"/>
<dbReference type="EMBL" id="MKQP01000011">
    <property type="protein sequence ID" value="OMD33425.1"/>
    <property type="molecule type" value="Genomic_DNA"/>
</dbReference>
<reference evidence="1 2" key="1">
    <citation type="submission" date="2016-10" db="EMBL/GenBank/DDBJ databases">
        <title>Paenibacillus species isolates.</title>
        <authorList>
            <person name="Beno S.M."/>
        </authorList>
    </citation>
    <scope>NUCLEOTIDE SEQUENCE [LARGE SCALE GENOMIC DNA]</scope>
    <source>
        <strain evidence="1 2">FSL H7-0604</strain>
    </source>
</reference>
<evidence type="ECO:0000313" key="1">
    <source>
        <dbReference type="EMBL" id="OMD33425.1"/>
    </source>
</evidence>